<dbReference type="Pfam" id="PF13884">
    <property type="entry name" value="Peptidase_S74"/>
    <property type="match status" value="1"/>
</dbReference>
<keyword evidence="1" id="KW-0175">Coiled coil</keyword>
<organism evidence="3 4">
    <name type="scientific">Bacteroides fragilis</name>
    <dbReference type="NCBI Taxonomy" id="817"/>
    <lineage>
        <taxon>Bacteria</taxon>
        <taxon>Pseudomonadati</taxon>
        <taxon>Bacteroidota</taxon>
        <taxon>Bacteroidia</taxon>
        <taxon>Bacteroidales</taxon>
        <taxon>Bacteroidaceae</taxon>
        <taxon>Bacteroides</taxon>
    </lineage>
</organism>
<gene>
    <name evidence="3" type="ORF">NXX45_01660</name>
</gene>
<accession>A0AAQ2NDM6</accession>
<dbReference type="PROSITE" id="PS51688">
    <property type="entry name" value="ICA"/>
    <property type="match status" value="1"/>
</dbReference>
<feature type="coiled-coil region" evidence="1">
    <location>
        <begin position="1958"/>
        <end position="1985"/>
    </location>
</feature>
<protein>
    <recommendedName>
        <fullName evidence="2">Peptidase S74 domain-containing protein</fullName>
    </recommendedName>
</protein>
<dbReference type="Proteomes" id="UP001060330">
    <property type="component" value="Chromosome"/>
</dbReference>
<proteinExistence type="predicted"/>
<sequence>MTILQQPDVLSSSGNIAPFRINSASPVLFTLRQGSEEILSHRYAPGQDGYITIDIRDIVHARLSFLLQESSTVYVQPSLAATFTAVIDGTEVNFRVVRAGVDRLTDTTSNFLTQNFLSWQPSVKPVTYYSPEFLTYYAILPCKAKLRAYFTDSSGNMISQQDLELYTFASGNAYTIPLQYAIVAGRLGHKLPAYYDVWIENNSSERLTYIQRYYASDMRSEQEQWILFENSLGGIDTFRAYGTTDFIGEHTHNIAEVEDIAFEYRVDTERKFQKNTGHLNRKERQWLLDFFPSEVKYIYSGSALRRIVVVESNVTYTDRELPSHYTFTYRYADARPLLNLPRTDIPTEVLNITVPEVGSFTVPPRLVEFSRLSLTEGALFPVQQPYSEEWNTTTAGALEEYISNRIYAKYNAAWSKQIYLIRRNDKTPPTEENAYSALEADNRFLTKEEVPDSYFTKKRSPDGQEYLHTNYPLVLERYAVFGHGDTPYLPSMFEEIPLDQQTLGWKDGVITVLGGGGSDFDELAMWGVLGKEGVQQIDKSHLSSALAGYATEKFVTDKGYITSSALTGYATETFVRENFVTLAGAQEITGEKDFTGGLKVNGGLLDYDPTERVWKLNGNMLISGNITFGWDNGTYTAPTLLDLLPYDPATLSKEGGRLSVIGSADSSFDESAMWTALLKSGSQQIDKSHLGTALAGYATENFVNTNLNALKGAGLPTTEGYRNVTEIANTLLTFLTGSDTDSTINKWKELEAFLAGFSETDTLATALSVKADKTRSIIAGTGLSGGGDLSADRTLSLSPSGIKAGTYTKLTVDAYGRATSASGLIASDIPTLEISKINGLQDCLNTFVTLAGAQEITGEKNFTGGLKVNGGLLDYDPTHKVWKLDGNLLITGSTTWNAVGDYTAPTLLDLLPYDPATLSKEGGKLSVIGGGGSSGGGNIMLNGTLYEAANGVITLPDLYQKTPNGTASQFLKADGSVDSNLYALAYGGDQNSIQYSSKSNYLRVIDRRNDTILPTSYDNYNISGLFHMSGMPSSNWWSGIHVKGWGEGYATWELVGPSSTDNTNNRLYYRDGKGSSWATDWKGIAFLEDCNKVATPYFEGQNIYSDYGWWVVALCKLSPADSEYNYASGTMFYRRGNGIYGNGSVNFSVMKKYSTTNVYAGVIYNGFGVSTDEDAPKLCTFTYGGVKYCGLKWTGAASLDNIKTLIYDISSTGLPFYVKYFNSQSGEVFNAEIKNSIVELGSDIILYNTSTPCGLFTSANKGLEIKAKDNAWAFTRYNTNGRIVDTGLSGTTAGLAGQTGNYEIRPGANNNEGVFVRYSGSSYGKFAVVNRSGSECSIGYYNNVNPTGDKPVWTVGAGIRNQWSFDWWYSDAGIKMTMDSDGKLFVNRKSGDAPSISLAIGDNDSGLHQIEDGRIRCYSNNKDVGNWGYTDARFHNVTFREASNNDYNGLGLMVNGNGTANTVKPGIGFHQPGVYAGSLRLDGAGGWTFAVQGGSTGGTVSAGSFYANGGWLYSNVNGCEIRIGSQNTSYVHITNNANRPYYIDNTINISGTISPYSDNTYDLGRSASKWNYIWGNHFMGNSASATFILPNYVGGQQANPQTYFNNSMGVKVAMTGVNPDSYWGDTLWINGYGGTDVPDMCALHFSRGGAPLIYISSQKYHATSYGTMYHIWTGYNSNHSSAAWTCSTLNANGRISTTSDIYSAGWVRAGGSNGFYCESYGGGIHMTDSTWVRVYNGKQFYVGSTSSDAIHTAGGINASGRIYAGGHLSTNGGLAVSGIYGGSGASGFNVYAVFQGRSDHGGIEVRASDNTFGIGVHSNDHMYWWWGTSTSTNSSSGKSYIMDYGGGNWSFTGNHYVSGYSTWGSDSRYKTYLGEVTLQLDQIADSPTIYYRWNSKKRDRDGLLHVGGYAQYTEQILPELTHETSDFKTMDYAVCAYVYAVHAARFLRNHLLSDYEWKSDTELRMDALEKENIKLRNRIEQLERRAA</sequence>
<dbReference type="EMBL" id="CP103216">
    <property type="protein sequence ID" value="UVR56801.1"/>
    <property type="molecule type" value="Genomic_DNA"/>
</dbReference>
<evidence type="ECO:0000259" key="2">
    <source>
        <dbReference type="PROSITE" id="PS51688"/>
    </source>
</evidence>
<evidence type="ECO:0000313" key="3">
    <source>
        <dbReference type="EMBL" id="UVR56801.1"/>
    </source>
</evidence>
<name>A0AAQ2NDM6_BACFG</name>
<reference evidence="3" key="1">
    <citation type="submission" date="2022-08" db="EMBL/GenBank/DDBJ databases">
        <title>Genome Sequencing of Bacteroides fragilis Group Isolates with Nanopore Technology.</title>
        <authorList>
            <person name="Tisza M.J."/>
            <person name="Smith D."/>
            <person name="Dekker J.P."/>
        </authorList>
    </citation>
    <scope>NUCLEOTIDE SEQUENCE</scope>
    <source>
        <strain evidence="3">BFG-70</strain>
    </source>
</reference>
<feature type="domain" description="Peptidase S74" evidence="2">
    <location>
        <begin position="1865"/>
        <end position="1986"/>
    </location>
</feature>
<dbReference type="InterPro" id="IPR030392">
    <property type="entry name" value="S74_ICA"/>
</dbReference>
<evidence type="ECO:0000256" key="1">
    <source>
        <dbReference type="SAM" id="Coils"/>
    </source>
</evidence>
<evidence type="ECO:0000313" key="4">
    <source>
        <dbReference type="Proteomes" id="UP001060330"/>
    </source>
</evidence>